<dbReference type="RefSeq" id="WP_143127728.1">
    <property type="nucleotide sequence ID" value="NZ_VJMG01000086.1"/>
</dbReference>
<gene>
    <name evidence="1" type="ORF">FNA46_23930</name>
</gene>
<dbReference type="AlphaFoldDB" id="A0A549SQY1"/>
<comment type="caution">
    <text evidence="1">The sequence shown here is derived from an EMBL/GenBank/DDBJ whole genome shotgun (WGS) entry which is preliminary data.</text>
</comment>
<accession>A0A549SQY1</accession>
<name>A0A549SQY1_9HYPH</name>
<protein>
    <submittedName>
        <fullName evidence="1">Uncharacterized protein</fullName>
    </submittedName>
</protein>
<organism evidence="1 2">
    <name type="scientific">Rhizobium straminoryzae</name>
    <dbReference type="NCBI Taxonomy" id="1387186"/>
    <lineage>
        <taxon>Bacteria</taxon>
        <taxon>Pseudomonadati</taxon>
        <taxon>Pseudomonadota</taxon>
        <taxon>Alphaproteobacteria</taxon>
        <taxon>Hyphomicrobiales</taxon>
        <taxon>Rhizobiaceae</taxon>
        <taxon>Rhizobium/Agrobacterium group</taxon>
        <taxon>Rhizobium</taxon>
    </lineage>
</organism>
<evidence type="ECO:0000313" key="1">
    <source>
        <dbReference type="EMBL" id="TRL32036.1"/>
    </source>
</evidence>
<evidence type="ECO:0000313" key="2">
    <source>
        <dbReference type="Proteomes" id="UP000316801"/>
    </source>
</evidence>
<sequence>MAFPDDGPYISRKLRFSGAQRDRLRSRFTGDKTATRQFIDELWDTIAPDMPGAGWPDEDFYVLGVQVADILPHMSVGEITAAFPNIQTHALYNPRLASFPFGFGGQEFGRLSDPDAIADMVRQLDTESSYRVAAAVAG</sequence>
<dbReference type="EMBL" id="VJMG01000086">
    <property type="protein sequence ID" value="TRL32036.1"/>
    <property type="molecule type" value="Genomic_DNA"/>
</dbReference>
<dbReference type="Proteomes" id="UP000316801">
    <property type="component" value="Unassembled WGS sequence"/>
</dbReference>
<keyword evidence="2" id="KW-1185">Reference proteome</keyword>
<reference evidence="1 2" key="1">
    <citation type="submission" date="2019-07" db="EMBL/GenBank/DDBJ databases">
        <title>Ln-dependent methylotrophs.</title>
        <authorList>
            <person name="Tani A."/>
        </authorList>
    </citation>
    <scope>NUCLEOTIDE SEQUENCE [LARGE SCALE GENOMIC DNA]</scope>
    <source>
        <strain evidence="1 2">SM12</strain>
    </source>
</reference>
<proteinExistence type="predicted"/>